<dbReference type="Proteomes" id="UP000316095">
    <property type="component" value="Unassembled WGS sequence"/>
</dbReference>
<sequence precursor="true">MPFSDQITTQYVVPINRTNGFADKCASHKGRDCIFYACGRQYSLESGNVATSALLPLVVSLMFMRNSGC</sequence>
<keyword evidence="2" id="KW-1185">Reference proteome</keyword>
<evidence type="ECO:0000313" key="1">
    <source>
        <dbReference type="EMBL" id="TWT60357.1"/>
    </source>
</evidence>
<gene>
    <name evidence="1" type="ORF">Pan54_10710</name>
</gene>
<protein>
    <submittedName>
        <fullName evidence="1">Uncharacterized protein</fullName>
    </submittedName>
</protein>
<dbReference type="EMBL" id="SJPG01000001">
    <property type="protein sequence ID" value="TWT60357.1"/>
    <property type="molecule type" value="Genomic_DNA"/>
</dbReference>
<proteinExistence type="predicted"/>
<reference evidence="1 2" key="1">
    <citation type="submission" date="2019-02" db="EMBL/GenBank/DDBJ databases">
        <title>Deep-cultivation of Planctomycetes and their phenomic and genomic characterization uncovers novel biology.</title>
        <authorList>
            <person name="Wiegand S."/>
            <person name="Jogler M."/>
            <person name="Boedeker C."/>
            <person name="Pinto D."/>
            <person name="Vollmers J."/>
            <person name="Rivas-Marin E."/>
            <person name="Kohn T."/>
            <person name="Peeters S.H."/>
            <person name="Heuer A."/>
            <person name="Rast P."/>
            <person name="Oberbeckmann S."/>
            <person name="Bunk B."/>
            <person name="Jeske O."/>
            <person name="Meyerdierks A."/>
            <person name="Storesund J.E."/>
            <person name="Kallscheuer N."/>
            <person name="Luecker S."/>
            <person name="Lage O.M."/>
            <person name="Pohl T."/>
            <person name="Merkel B.J."/>
            <person name="Hornburger P."/>
            <person name="Mueller R.-W."/>
            <person name="Bruemmer F."/>
            <person name="Labrenz M."/>
            <person name="Spormann A.M."/>
            <person name="Op Den Camp H."/>
            <person name="Overmann J."/>
            <person name="Amann R."/>
            <person name="Jetten M.S.M."/>
            <person name="Mascher T."/>
            <person name="Medema M.H."/>
            <person name="Devos D.P."/>
            <person name="Kaster A.-K."/>
            <person name="Ovreas L."/>
            <person name="Rohde M."/>
            <person name="Galperin M.Y."/>
            <person name="Jogler C."/>
        </authorList>
    </citation>
    <scope>NUCLEOTIDE SEQUENCE [LARGE SCALE GENOMIC DNA]</scope>
    <source>
        <strain evidence="1 2">Pan54</strain>
    </source>
</reference>
<name>A0A5C5XB34_9PLAN</name>
<evidence type="ECO:0000313" key="2">
    <source>
        <dbReference type="Proteomes" id="UP000316095"/>
    </source>
</evidence>
<dbReference type="AlphaFoldDB" id="A0A5C5XB34"/>
<accession>A0A5C5XB34</accession>
<comment type="caution">
    <text evidence="1">The sequence shown here is derived from an EMBL/GenBank/DDBJ whole genome shotgun (WGS) entry which is preliminary data.</text>
</comment>
<organism evidence="1 2">
    <name type="scientific">Rubinisphaera italica</name>
    <dbReference type="NCBI Taxonomy" id="2527969"/>
    <lineage>
        <taxon>Bacteria</taxon>
        <taxon>Pseudomonadati</taxon>
        <taxon>Planctomycetota</taxon>
        <taxon>Planctomycetia</taxon>
        <taxon>Planctomycetales</taxon>
        <taxon>Planctomycetaceae</taxon>
        <taxon>Rubinisphaera</taxon>
    </lineage>
</organism>